<organism evidence="1 2">
    <name type="scientific">Goodea atripinnis</name>
    <dbReference type="NCBI Taxonomy" id="208336"/>
    <lineage>
        <taxon>Eukaryota</taxon>
        <taxon>Metazoa</taxon>
        <taxon>Chordata</taxon>
        <taxon>Craniata</taxon>
        <taxon>Vertebrata</taxon>
        <taxon>Euteleostomi</taxon>
        <taxon>Actinopterygii</taxon>
        <taxon>Neopterygii</taxon>
        <taxon>Teleostei</taxon>
        <taxon>Neoteleostei</taxon>
        <taxon>Acanthomorphata</taxon>
        <taxon>Ovalentaria</taxon>
        <taxon>Atherinomorphae</taxon>
        <taxon>Cyprinodontiformes</taxon>
        <taxon>Goodeidae</taxon>
        <taxon>Goodea</taxon>
    </lineage>
</organism>
<comment type="caution">
    <text evidence="1">The sequence shown here is derived from an EMBL/GenBank/DDBJ whole genome shotgun (WGS) entry which is preliminary data.</text>
</comment>
<proteinExistence type="predicted"/>
<sequence>MSHLSPSNPYLLFCIILSYTHYLHVHFPSIHKSPPWTSSRPSAWQFQPQHPSTSILLLIISVGPLCQATELSAGLLCCECCVSIPPPGCDRQVQLHSCSAS</sequence>
<gene>
    <name evidence="1" type="ORF">GOODEAATRI_021174</name>
</gene>
<dbReference type="EMBL" id="JAHRIO010032023">
    <property type="protein sequence ID" value="MEQ2169082.1"/>
    <property type="molecule type" value="Genomic_DNA"/>
</dbReference>
<name>A0ABV0NCG9_9TELE</name>
<protein>
    <submittedName>
        <fullName evidence="1">Uncharacterized protein</fullName>
    </submittedName>
</protein>
<evidence type="ECO:0000313" key="1">
    <source>
        <dbReference type="EMBL" id="MEQ2169082.1"/>
    </source>
</evidence>
<accession>A0ABV0NCG9</accession>
<dbReference type="Proteomes" id="UP001476798">
    <property type="component" value="Unassembled WGS sequence"/>
</dbReference>
<evidence type="ECO:0000313" key="2">
    <source>
        <dbReference type="Proteomes" id="UP001476798"/>
    </source>
</evidence>
<keyword evidence="2" id="KW-1185">Reference proteome</keyword>
<reference evidence="1 2" key="1">
    <citation type="submission" date="2021-06" db="EMBL/GenBank/DDBJ databases">
        <authorList>
            <person name="Palmer J.M."/>
        </authorList>
    </citation>
    <scope>NUCLEOTIDE SEQUENCE [LARGE SCALE GENOMIC DNA]</scope>
    <source>
        <strain evidence="1 2">GA_2019</strain>
        <tissue evidence="1">Muscle</tissue>
    </source>
</reference>